<dbReference type="EMBL" id="WJXA01000001">
    <property type="protein sequence ID" value="KAF7154734.1"/>
    <property type="molecule type" value="Genomic_DNA"/>
</dbReference>
<feature type="transmembrane region" description="Helical" evidence="1">
    <location>
        <begin position="172"/>
        <end position="197"/>
    </location>
</feature>
<feature type="transmembrane region" description="Helical" evidence="1">
    <location>
        <begin position="58"/>
        <end position="77"/>
    </location>
</feature>
<name>A0A834HQH9_RHOSS</name>
<feature type="transmembrane region" description="Helical" evidence="1">
    <location>
        <begin position="144"/>
        <end position="166"/>
    </location>
</feature>
<keyword evidence="1" id="KW-0472">Membrane</keyword>
<dbReference type="GO" id="GO:0016020">
    <property type="term" value="C:membrane"/>
    <property type="evidence" value="ECO:0007669"/>
    <property type="project" value="TreeGrafter"/>
</dbReference>
<reference evidence="3" key="1">
    <citation type="submission" date="2019-11" db="EMBL/GenBank/DDBJ databases">
        <authorList>
            <person name="Liu Y."/>
            <person name="Hou J."/>
            <person name="Li T.-Q."/>
            <person name="Guan C.-H."/>
            <person name="Wu X."/>
            <person name="Wu H.-Z."/>
            <person name="Ling F."/>
            <person name="Zhang R."/>
            <person name="Shi X.-G."/>
            <person name="Ren J.-P."/>
            <person name="Chen E.-F."/>
            <person name="Sun J.-M."/>
        </authorList>
    </citation>
    <scope>NUCLEOTIDE SEQUENCE</scope>
    <source>
        <strain evidence="3">Adult_tree_wgs_1</strain>
        <tissue evidence="3">Leaves</tissue>
    </source>
</reference>
<keyword evidence="1" id="KW-1133">Transmembrane helix</keyword>
<evidence type="ECO:0000313" key="3">
    <source>
        <dbReference type="EMBL" id="KAF7154734.1"/>
    </source>
</evidence>
<comment type="caution">
    <text evidence="3">The sequence shown here is derived from an EMBL/GenBank/DDBJ whole genome shotgun (WGS) entry which is preliminary data.</text>
</comment>
<dbReference type="PANTHER" id="PTHR24177">
    <property type="entry name" value="CASKIN"/>
    <property type="match status" value="1"/>
</dbReference>
<accession>A0A834HQH9</accession>
<feature type="transmembrane region" description="Helical" evidence="1">
    <location>
        <begin position="97"/>
        <end position="123"/>
    </location>
</feature>
<organism evidence="3 4">
    <name type="scientific">Rhododendron simsii</name>
    <name type="common">Sims's rhododendron</name>
    <dbReference type="NCBI Taxonomy" id="118357"/>
    <lineage>
        <taxon>Eukaryota</taxon>
        <taxon>Viridiplantae</taxon>
        <taxon>Streptophyta</taxon>
        <taxon>Embryophyta</taxon>
        <taxon>Tracheophyta</taxon>
        <taxon>Spermatophyta</taxon>
        <taxon>Magnoliopsida</taxon>
        <taxon>eudicotyledons</taxon>
        <taxon>Gunneridae</taxon>
        <taxon>Pentapetalae</taxon>
        <taxon>asterids</taxon>
        <taxon>Ericales</taxon>
        <taxon>Ericaceae</taxon>
        <taxon>Ericoideae</taxon>
        <taxon>Rhodoreae</taxon>
        <taxon>Rhododendron</taxon>
    </lineage>
</organism>
<feature type="domain" description="PGG" evidence="2">
    <location>
        <begin position="52"/>
        <end position="165"/>
    </location>
</feature>
<proteinExistence type="predicted"/>
<evidence type="ECO:0000313" key="4">
    <source>
        <dbReference type="Proteomes" id="UP000626092"/>
    </source>
</evidence>
<dbReference type="Pfam" id="PF13962">
    <property type="entry name" value="PGG"/>
    <property type="match status" value="1"/>
</dbReference>
<dbReference type="AlphaFoldDB" id="A0A834HQH9"/>
<evidence type="ECO:0000256" key="1">
    <source>
        <dbReference type="SAM" id="Phobius"/>
    </source>
</evidence>
<protein>
    <recommendedName>
        <fullName evidence="2">PGG domain-containing protein</fullName>
    </recommendedName>
</protein>
<evidence type="ECO:0000259" key="2">
    <source>
        <dbReference type="Pfam" id="PF13962"/>
    </source>
</evidence>
<sequence length="218" mass="24099">MNLCHFRFPTVWTSVVENFSSPGDKEKRNNDGLTPAEVFTETHQELVKEGEQWMQQTATSCTIVAALIAAMVFAAAITVPGGNDNKNGRPIFLKQKAFLIFGISDALALFSSITSVLTFLLILTSRYGEEDFLYTLPKRLVIGLITLFVSILSSMVAFGAILYLVFGDNKAWILIPVVTLASIPVALFEALQFPLLVEMIQSIYGRGIFGKQSDRMLH</sequence>
<dbReference type="Proteomes" id="UP000626092">
    <property type="component" value="Unassembled WGS sequence"/>
</dbReference>
<keyword evidence="1" id="KW-0812">Transmembrane</keyword>
<dbReference type="PANTHER" id="PTHR24177:SF292">
    <property type="entry name" value="ANKYRIN REPEAT FAMILY PROTEIN-RELATED"/>
    <property type="match status" value="1"/>
</dbReference>
<keyword evidence="4" id="KW-1185">Reference proteome</keyword>
<gene>
    <name evidence="3" type="ORF">RHSIM_Rhsim01G0122000</name>
</gene>
<dbReference type="InterPro" id="IPR026961">
    <property type="entry name" value="PGG_dom"/>
</dbReference>
<dbReference type="OrthoDB" id="1652385at2759"/>